<dbReference type="Pfam" id="PF12706">
    <property type="entry name" value="Lactamase_B_2"/>
    <property type="match status" value="1"/>
</dbReference>
<accession>A0AB33Z4S4</accession>
<dbReference type="PANTHER" id="PTHR47619">
    <property type="entry name" value="METALLO-HYDROLASE YYCJ-RELATED"/>
    <property type="match status" value="1"/>
</dbReference>
<organism evidence="2 3">
    <name type="scientific">Cycloclasticus pugetii</name>
    <dbReference type="NCBI Taxonomy" id="34068"/>
    <lineage>
        <taxon>Bacteria</taxon>
        <taxon>Pseudomonadati</taxon>
        <taxon>Pseudomonadota</taxon>
        <taxon>Gammaproteobacteria</taxon>
        <taxon>Thiotrichales</taxon>
        <taxon>Piscirickettsiaceae</taxon>
        <taxon>Cycloclasticus</taxon>
    </lineage>
</organism>
<keyword evidence="3" id="KW-1185">Reference proteome</keyword>
<dbReference type="EMBL" id="ASHL01000001">
    <property type="protein sequence ID" value="EPD14385.1"/>
    <property type="molecule type" value="Genomic_DNA"/>
</dbReference>
<dbReference type="SUPFAM" id="SSF56281">
    <property type="entry name" value="Metallo-hydrolase/oxidoreductase"/>
    <property type="match status" value="1"/>
</dbReference>
<dbReference type="InterPro" id="IPR001279">
    <property type="entry name" value="Metallo-B-lactamas"/>
</dbReference>
<evidence type="ECO:0000313" key="3">
    <source>
        <dbReference type="Proteomes" id="UP000015462"/>
    </source>
</evidence>
<reference evidence="2 3" key="1">
    <citation type="journal article" date="2013" name="Genome Announc.">
        <title>Genome Sequence of the Pyrene- and Fluoranthene-Degrading Bacterium Cycloclasticus sp. Strain PY97M.</title>
        <authorList>
            <person name="Cui Z."/>
            <person name="Xu G."/>
            <person name="Li Q."/>
            <person name="Gao W."/>
            <person name="Zheng L."/>
        </authorList>
    </citation>
    <scope>NUCLEOTIDE SEQUENCE [LARGE SCALE GENOMIC DNA]</scope>
    <source>
        <strain evidence="2 3">PY97M</strain>
    </source>
</reference>
<comment type="caution">
    <text evidence="2">The sequence shown here is derived from an EMBL/GenBank/DDBJ whole genome shotgun (WGS) entry which is preliminary data.</text>
</comment>
<evidence type="ECO:0000259" key="1">
    <source>
        <dbReference type="SMART" id="SM00849"/>
    </source>
</evidence>
<sequence>MIDNGFSIKETDKRMQRLGVAGSDVSAILVTHEHGDHVGGVARYARRYNIPVWASYGTAAMMKNIDSVQCFNSHKPFELGGISVEPILVPHDAREPTQFVFKSNHLKLGVMTDTGSITQHMVDVLNDCDALILECNYDREMLLNGVYPESLKQRVMGDWGHLDNQQAIELLQHLNTATLQHLVLAHVSEKNNSHDLVLDSVSKAIQCDRAWLEVIDQEMGMAWRNLTTNIKSNETLHA</sequence>
<dbReference type="AlphaFoldDB" id="A0AB33Z4S4"/>
<name>A0AB33Z4S4_9GAMM</name>
<proteinExistence type="predicted"/>
<evidence type="ECO:0000313" key="2">
    <source>
        <dbReference type="EMBL" id="EPD14385.1"/>
    </source>
</evidence>
<dbReference type="InterPro" id="IPR052533">
    <property type="entry name" value="WalJ/YycJ-like"/>
</dbReference>
<dbReference type="Gene3D" id="3.60.15.10">
    <property type="entry name" value="Ribonuclease Z/Hydroxyacylglutathione hydrolase-like"/>
    <property type="match status" value="1"/>
</dbReference>
<dbReference type="PANTHER" id="PTHR47619:SF1">
    <property type="entry name" value="EXODEOXYRIBONUCLEASE WALJ"/>
    <property type="match status" value="1"/>
</dbReference>
<dbReference type="InterPro" id="IPR036866">
    <property type="entry name" value="RibonucZ/Hydroxyglut_hydro"/>
</dbReference>
<dbReference type="Proteomes" id="UP000015462">
    <property type="component" value="Unassembled WGS sequence"/>
</dbReference>
<gene>
    <name evidence="2" type="ORF">L196_02770</name>
</gene>
<feature type="domain" description="Metallo-beta-lactamase" evidence="1">
    <location>
        <begin position="2"/>
        <end position="150"/>
    </location>
</feature>
<protein>
    <submittedName>
        <fullName evidence="2">Beta-lactamase domain-containing protein</fullName>
    </submittedName>
</protein>
<dbReference type="SMART" id="SM00849">
    <property type="entry name" value="Lactamase_B"/>
    <property type="match status" value="1"/>
</dbReference>